<evidence type="ECO:0000313" key="2">
    <source>
        <dbReference type="EMBL" id="SCU98005.1"/>
    </source>
</evidence>
<keyword evidence="3" id="KW-1185">Reference proteome</keyword>
<reference evidence="2 3" key="1">
    <citation type="submission" date="2016-03" db="EMBL/GenBank/DDBJ databases">
        <authorList>
            <person name="Devillers H."/>
        </authorList>
    </citation>
    <scope>NUCLEOTIDE SEQUENCE [LARGE SCALE GENOMIC DNA]</scope>
    <source>
        <strain evidence="2">CBS 10888</strain>
    </source>
</reference>
<sequence length="249" mass="27718">MPLTTFRAPTQTLHTTPHNQQRQSQQKDTTYTPLTPSTPLSACPHLSCPHLRFSFCSTSHTYKATADHPPPTMNPLAEPGSSIACQWHPRSPPTSPRFLSDSYPKHTQPTHACGSCFLWSTIHIGPAFFFSDITEKTKRHSSSPRQYYSSAFASSRQLLSSVAQPHIIIWLHSTCEPCLGHVLLAAPRLRIAHFQPHGKLFWARWACSKNPGQSTSPVGSPSIGMFLPLCFERRLVYDEGTNQANCSVL</sequence>
<feature type="region of interest" description="Disordered" evidence="1">
    <location>
        <begin position="66"/>
        <end position="103"/>
    </location>
</feature>
<proteinExistence type="predicted"/>
<accession>A0A1G4K2Y6</accession>
<dbReference type="EMBL" id="LT598461">
    <property type="protein sequence ID" value="SCU98005.1"/>
    <property type="molecule type" value="Genomic_DNA"/>
</dbReference>
<organism evidence="2 3">
    <name type="scientific">Lachancea dasiensis</name>
    <dbReference type="NCBI Taxonomy" id="1072105"/>
    <lineage>
        <taxon>Eukaryota</taxon>
        <taxon>Fungi</taxon>
        <taxon>Dikarya</taxon>
        <taxon>Ascomycota</taxon>
        <taxon>Saccharomycotina</taxon>
        <taxon>Saccharomycetes</taxon>
        <taxon>Saccharomycetales</taxon>
        <taxon>Saccharomycetaceae</taxon>
        <taxon>Lachancea</taxon>
    </lineage>
</organism>
<feature type="compositionally biased region" description="Polar residues" evidence="1">
    <location>
        <begin position="7"/>
        <end position="28"/>
    </location>
</feature>
<dbReference type="Proteomes" id="UP000190274">
    <property type="component" value="Chromosome H"/>
</dbReference>
<dbReference type="AlphaFoldDB" id="A0A1G4K2Y6"/>
<name>A0A1G4K2Y6_9SACH</name>
<evidence type="ECO:0000313" key="3">
    <source>
        <dbReference type="Proteomes" id="UP000190274"/>
    </source>
</evidence>
<protein>
    <submittedName>
        <fullName evidence="2">LADA_0H09934g1_1</fullName>
    </submittedName>
</protein>
<feature type="region of interest" description="Disordered" evidence="1">
    <location>
        <begin position="1"/>
        <end position="35"/>
    </location>
</feature>
<evidence type="ECO:0000256" key="1">
    <source>
        <dbReference type="SAM" id="MobiDB-lite"/>
    </source>
</evidence>
<gene>
    <name evidence="2" type="ORF">LADA_0H09934G</name>
</gene>